<keyword evidence="5" id="KW-1185">Reference proteome</keyword>
<dbReference type="AlphaFoldDB" id="A0A8S4SQA6"/>
<keyword evidence="2" id="KW-0067">ATP-binding</keyword>
<evidence type="ECO:0000259" key="3">
    <source>
        <dbReference type="SMART" id="SM01086"/>
    </source>
</evidence>
<accession>A0A8S4SQA6</accession>
<dbReference type="Pfam" id="PF10431">
    <property type="entry name" value="ClpB_D2-small"/>
    <property type="match status" value="1"/>
</dbReference>
<dbReference type="PANTHER" id="PTHR48102:SF7">
    <property type="entry name" value="ATP-DEPENDENT CLP PROTEASE ATP-BINDING SUBUNIT CLPX-LIKE, MITOCHONDRIAL"/>
    <property type="match status" value="1"/>
</dbReference>
<keyword evidence="1" id="KW-0547">Nucleotide-binding</keyword>
<gene>
    <name evidence="4" type="primary">jg8305</name>
    <name evidence="4" type="ORF">PAEG_LOCUS27767</name>
</gene>
<dbReference type="GO" id="GO:0005759">
    <property type="term" value="C:mitochondrial matrix"/>
    <property type="evidence" value="ECO:0007669"/>
    <property type="project" value="TreeGrafter"/>
</dbReference>
<dbReference type="EMBL" id="CAKXAJ010026538">
    <property type="protein sequence ID" value="CAH2269560.1"/>
    <property type="molecule type" value="Genomic_DNA"/>
</dbReference>
<reference evidence="4" key="1">
    <citation type="submission" date="2022-03" db="EMBL/GenBank/DDBJ databases">
        <authorList>
            <person name="Lindestad O."/>
        </authorList>
    </citation>
    <scope>NUCLEOTIDE SEQUENCE</scope>
</reference>
<comment type="caution">
    <text evidence="4">The sequence shown here is derived from an EMBL/GenBank/DDBJ whole genome shotgun (WGS) entry which is preliminary data.</text>
</comment>
<dbReference type="GO" id="GO:0016887">
    <property type="term" value="F:ATP hydrolysis activity"/>
    <property type="evidence" value="ECO:0007669"/>
    <property type="project" value="TreeGrafter"/>
</dbReference>
<dbReference type="InterPro" id="IPR019489">
    <property type="entry name" value="Clp_ATPase_C"/>
</dbReference>
<dbReference type="SMART" id="SM01086">
    <property type="entry name" value="ClpB_D2-small"/>
    <property type="match status" value="1"/>
</dbReference>
<dbReference type="Proteomes" id="UP000838756">
    <property type="component" value="Unassembled WGS sequence"/>
</dbReference>
<evidence type="ECO:0000256" key="1">
    <source>
        <dbReference type="ARBA" id="ARBA00022741"/>
    </source>
</evidence>
<sequence>MEVRGVLSPAAQRGPYTSRILVRVYQPVAATQRASMEFVGRFPVLVPFHSLNQDLLVRILTEPKNAIMAQYKLLFAMDKCELSFSDEALRAVASLAMERKTGARGLRAIMKPPPCGPALTGALYDTVISSQSLSRLSVSARCEVRVWWRTN</sequence>
<dbReference type="GO" id="GO:0005524">
    <property type="term" value="F:ATP binding"/>
    <property type="evidence" value="ECO:0007669"/>
    <property type="project" value="UniProtKB-KW"/>
</dbReference>
<name>A0A8S4SQA6_9NEOP</name>
<dbReference type="InterPro" id="IPR027417">
    <property type="entry name" value="P-loop_NTPase"/>
</dbReference>
<dbReference type="SUPFAM" id="SSF52540">
    <property type="entry name" value="P-loop containing nucleoside triphosphate hydrolases"/>
    <property type="match status" value="1"/>
</dbReference>
<evidence type="ECO:0000313" key="4">
    <source>
        <dbReference type="EMBL" id="CAH2269560.1"/>
    </source>
</evidence>
<organism evidence="4 5">
    <name type="scientific">Pararge aegeria aegeria</name>
    <dbReference type="NCBI Taxonomy" id="348720"/>
    <lineage>
        <taxon>Eukaryota</taxon>
        <taxon>Metazoa</taxon>
        <taxon>Ecdysozoa</taxon>
        <taxon>Arthropoda</taxon>
        <taxon>Hexapoda</taxon>
        <taxon>Insecta</taxon>
        <taxon>Pterygota</taxon>
        <taxon>Neoptera</taxon>
        <taxon>Endopterygota</taxon>
        <taxon>Lepidoptera</taxon>
        <taxon>Glossata</taxon>
        <taxon>Ditrysia</taxon>
        <taxon>Papilionoidea</taxon>
        <taxon>Nymphalidae</taxon>
        <taxon>Satyrinae</taxon>
        <taxon>Satyrini</taxon>
        <taxon>Parargina</taxon>
        <taxon>Pararge</taxon>
    </lineage>
</organism>
<dbReference type="InterPro" id="IPR050052">
    <property type="entry name" value="ATP-dep_Clp_protease_ClpX"/>
</dbReference>
<dbReference type="Gene3D" id="1.10.8.60">
    <property type="match status" value="1"/>
</dbReference>
<dbReference type="OrthoDB" id="1721884at2759"/>
<feature type="domain" description="Clp ATPase C-terminal" evidence="3">
    <location>
        <begin position="51"/>
        <end position="146"/>
    </location>
</feature>
<protein>
    <submittedName>
        <fullName evidence="4">Jg8305 protein</fullName>
    </submittedName>
</protein>
<dbReference type="GO" id="GO:0051603">
    <property type="term" value="P:proteolysis involved in protein catabolic process"/>
    <property type="evidence" value="ECO:0007669"/>
    <property type="project" value="TreeGrafter"/>
</dbReference>
<dbReference type="PANTHER" id="PTHR48102">
    <property type="entry name" value="ATP-DEPENDENT CLP PROTEASE ATP-BINDING SUBUNIT CLPX-LIKE, MITOCHONDRIAL-RELATED"/>
    <property type="match status" value="1"/>
</dbReference>
<proteinExistence type="predicted"/>
<evidence type="ECO:0000313" key="5">
    <source>
        <dbReference type="Proteomes" id="UP000838756"/>
    </source>
</evidence>
<evidence type="ECO:0000256" key="2">
    <source>
        <dbReference type="ARBA" id="ARBA00022840"/>
    </source>
</evidence>